<name>A0A5J4J348_9FLAO</name>
<dbReference type="GO" id="GO:0016209">
    <property type="term" value="F:antioxidant activity"/>
    <property type="evidence" value="ECO:0007669"/>
    <property type="project" value="InterPro"/>
</dbReference>
<dbReference type="InterPro" id="IPR000866">
    <property type="entry name" value="AhpC/TSA"/>
</dbReference>
<evidence type="ECO:0000313" key="3">
    <source>
        <dbReference type="Proteomes" id="UP000326509"/>
    </source>
</evidence>
<proteinExistence type="predicted"/>
<dbReference type="EMBL" id="BKCG01000008">
    <property type="protein sequence ID" value="GER60468.1"/>
    <property type="molecule type" value="Genomic_DNA"/>
</dbReference>
<dbReference type="SUPFAM" id="SSF52833">
    <property type="entry name" value="Thioredoxin-like"/>
    <property type="match status" value="1"/>
</dbReference>
<organism evidence="2 3">
    <name type="scientific">Patiriisocius marinus</name>
    <dbReference type="NCBI Taxonomy" id="1397112"/>
    <lineage>
        <taxon>Bacteria</taxon>
        <taxon>Pseudomonadati</taxon>
        <taxon>Bacteroidota</taxon>
        <taxon>Flavobacteriia</taxon>
        <taxon>Flavobacteriales</taxon>
        <taxon>Flavobacteriaceae</taxon>
        <taxon>Patiriisocius</taxon>
    </lineage>
</organism>
<accession>A0A5J4J348</accession>
<sequence length="401" mass="46012">MKRHFLLLLILVGLASCKNENTIAELGKTVPNQTFSTILNSNQKEISLSDLKGKPIILEFWATWCGPCIPAMKKLDSLQTIFGDQIEIITISAEKPERLQKFIESSKTSLRIVSDTTHLKKIKYQVIPHTIVIDKNGIVRAITNPENVTESVIQNLISNDEIDLAFKDDFYVDPTLEVKTIKAVSNSDYRIELKSYDQSKRGGSRILKDPEGAVNGIEMWNNTLPRLYQTLFDVVSYHRVVYNDGLSDEDFPYDNENRYNMIVEVSDTYQNEWKKIGIDFLNENFDVNAKMGVDTLNCFVLRNIDNTIEESISEETEYMFMGSILKTKKIKMSQLAEYLENFTSLPVLDVTELNGAYDIDLEWQEVDAKTLHSELKKYGLILEKSDKKLPVEVMEIYKRKS</sequence>
<dbReference type="PANTHER" id="PTHR42852:SF13">
    <property type="entry name" value="PROTEIN DIPZ"/>
    <property type="match status" value="1"/>
</dbReference>
<dbReference type="Proteomes" id="UP000326509">
    <property type="component" value="Unassembled WGS sequence"/>
</dbReference>
<dbReference type="GO" id="GO:0016491">
    <property type="term" value="F:oxidoreductase activity"/>
    <property type="evidence" value="ECO:0007669"/>
    <property type="project" value="InterPro"/>
</dbReference>
<dbReference type="PROSITE" id="PS51352">
    <property type="entry name" value="THIOREDOXIN_2"/>
    <property type="match status" value="1"/>
</dbReference>
<dbReference type="PROSITE" id="PS51257">
    <property type="entry name" value="PROKAR_LIPOPROTEIN"/>
    <property type="match status" value="1"/>
</dbReference>
<dbReference type="InterPro" id="IPR013766">
    <property type="entry name" value="Thioredoxin_domain"/>
</dbReference>
<dbReference type="PANTHER" id="PTHR42852">
    <property type="entry name" value="THIOL:DISULFIDE INTERCHANGE PROTEIN DSBE"/>
    <property type="match status" value="1"/>
</dbReference>
<dbReference type="CDD" id="cd02966">
    <property type="entry name" value="TlpA_like_family"/>
    <property type="match status" value="1"/>
</dbReference>
<comment type="caution">
    <text evidence="2">The sequence shown here is derived from an EMBL/GenBank/DDBJ whole genome shotgun (WGS) entry which is preliminary data.</text>
</comment>
<gene>
    <name evidence="2" type="ORF">ULMA_25760</name>
</gene>
<dbReference type="Pfam" id="PF00578">
    <property type="entry name" value="AhpC-TSA"/>
    <property type="match status" value="1"/>
</dbReference>
<dbReference type="OrthoDB" id="1118217at2"/>
<dbReference type="InterPro" id="IPR050553">
    <property type="entry name" value="Thioredoxin_ResA/DsbE_sf"/>
</dbReference>
<evidence type="ECO:0000313" key="2">
    <source>
        <dbReference type="EMBL" id="GER60468.1"/>
    </source>
</evidence>
<feature type="domain" description="Thioredoxin" evidence="1">
    <location>
        <begin position="24"/>
        <end position="162"/>
    </location>
</feature>
<dbReference type="Pfam" id="PF12543">
    <property type="entry name" value="DUF3738"/>
    <property type="match status" value="1"/>
</dbReference>
<dbReference type="AlphaFoldDB" id="A0A5J4J348"/>
<dbReference type="RefSeq" id="WP_151674904.1">
    <property type="nucleotide sequence ID" value="NZ_BKCG01000008.1"/>
</dbReference>
<dbReference type="InterPro" id="IPR036249">
    <property type="entry name" value="Thioredoxin-like_sf"/>
</dbReference>
<reference evidence="2 3" key="1">
    <citation type="submission" date="2019-08" db="EMBL/GenBank/DDBJ databases">
        <title>Draft genome sequence of Ulvibacter marinus type strain NBRC 109484.</title>
        <authorList>
            <person name="Kawano K."/>
            <person name="Ushijima N."/>
            <person name="Kihara M."/>
            <person name="Itoh H."/>
        </authorList>
    </citation>
    <scope>NUCLEOTIDE SEQUENCE [LARGE SCALE GENOMIC DNA]</scope>
    <source>
        <strain evidence="2 3">NBRC 109484</strain>
    </source>
</reference>
<protein>
    <recommendedName>
        <fullName evidence="1">Thioredoxin domain-containing protein</fullName>
    </recommendedName>
</protein>
<evidence type="ECO:0000259" key="1">
    <source>
        <dbReference type="PROSITE" id="PS51352"/>
    </source>
</evidence>
<keyword evidence="3" id="KW-1185">Reference proteome</keyword>
<dbReference type="InterPro" id="IPR017801">
    <property type="entry name" value="DUF3738"/>
</dbReference>
<dbReference type="Gene3D" id="3.40.30.10">
    <property type="entry name" value="Glutaredoxin"/>
    <property type="match status" value="1"/>
</dbReference>